<dbReference type="Proteomes" id="UP000054217">
    <property type="component" value="Unassembled WGS sequence"/>
</dbReference>
<proteinExistence type="predicted"/>
<dbReference type="EMBL" id="KN832098">
    <property type="protein sequence ID" value="KIN94431.1"/>
    <property type="molecule type" value="Genomic_DNA"/>
</dbReference>
<dbReference type="InParanoid" id="A0A0C3J9T2"/>
<keyword evidence="2" id="KW-1185">Reference proteome</keyword>
<protein>
    <submittedName>
        <fullName evidence="1">Uncharacterized protein</fullName>
    </submittedName>
</protein>
<name>A0A0C3J9T2_PISTI</name>
<evidence type="ECO:0000313" key="2">
    <source>
        <dbReference type="Proteomes" id="UP000054217"/>
    </source>
</evidence>
<gene>
    <name evidence="1" type="ORF">M404DRAFT_35057</name>
</gene>
<reference evidence="2" key="2">
    <citation type="submission" date="2015-01" db="EMBL/GenBank/DDBJ databases">
        <title>Evolutionary Origins and Diversification of the Mycorrhizal Mutualists.</title>
        <authorList>
            <consortium name="DOE Joint Genome Institute"/>
            <consortium name="Mycorrhizal Genomics Consortium"/>
            <person name="Kohler A."/>
            <person name="Kuo A."/>
            <person name="Nagy L.G."/>
            <person name="Floudas D."/>
            <person name="Copeland A."/>
            <person name="Barry K.W."/>
            <person name="Cichocki N."/>
            <person name="Veneault-Fourrey C."/>
            <person name="LaButti K."/>
            <person name="Lindquist E.A."/>
            <person name="Lipzen A."/>
            <person name="Lundell T."/>
            <person name="Morin E."/>
            <person name="Murat C."/>
            <person name="Riley R."/>
            <person name="Ohm R."/>
            <person name="Sun H."/>
            <person name="Tunlid A."/>
            <person name="Henrissat B."/>
            <person name="Grigoriev I.V."/>
            <person name="Hibbett D.S."/>
            <person name="Martin F."/>
        </authorList>
    </citation>
    <scope>NUCLEOTIDE SEQUENCE [LARGE SCALE GENOMIC DNA]</scope>
    <source>
        <strain evidence="2">Marx 270</strain>
    </source>
</reference>
<evidence type="ECO:0000313" key="1">
    <source>
        <dbReference type="EMBL" id="KIN94431.1"/>
    </source>
</evidence>
<dbReference type="AlphaFoldDB" id="A0A0C3J9T2"/>
<accession>A0A0C3J9T2</accession>
<dbReference type="HOGENOM" id="CLU_075367_0_0_1"/>
<reference evidence="1 2" key="1">
    <citation type="submission" date="2014-04" db="EMBL/GenBank/DDBJ databases">
        <authorList>
            <consortium name="DOE Joint Genome Institute"/>
            <person name="Kuo A."/>
            <person name="Kohler A."/>
            <person name="Costa M.D."/>
            <person name="Nagy L.G."/>
            <person name="Floudas D."/>
            <person name="Copeland A."/>
            <person name="Barry K.W."/>
            <person name="Cichocki N."/>
            <person name="Veneault-Fourrey C."/>
            <person name="LaButti K."/>
            <person name="Lindquist E.A."/>
            <person name="Lipzen A."/>
            <person name="Lundell T."/>
            <person name="Morin E."/>
            <person name="Murat C."/>
            <person name="Sun H."/>
            <person name="Tunlid A."/>
            <person name="Henrissat B."/>
            <person name="Grigoriev I.V."/>
            <person name="Hibbett D.S."/>
            <person name="Martin F."/>
            <person name="Nordberg H.P."/>
            <person name="Cantor M.N."/>
            <person name="Hua S.X."/>
        </authorList>
    </citation>
    <scope>NUCLEOTIDE SEQUENCE [LARGE SCALE GENOMIC DNA]</scope>
    <source>
        <strain evidence="1 2">Marx 270</strain>
    </source>
</reference>
<sequence length="310" mass="35144">MSFLPSPGHLLGADLWTGDLQTIIQNRMPDHELQLWEHFPSSLSQMIEWATIAQHPSAPDRRRSHMLVYKTLPVPEPCNVLFLVSVCIYGFLDKFCVGDFGNWNSDCARAAYAVQSLSISSMGNMAAWQNQVERLNLAATFASRILKIPLPSIQFQHHLHMQRKVFTKHLSDLEESRAQHVTRNATAQNVHVPSLPEPPWEWNRPLEILEMQGDGSITAIHEVLLSHGDFVKIDTEFDLIIIRTHATQTHLCVFLTCKQILRLQSAGPSQACNPHSNLRQIINSVATAYRNSNSDIHPKRDQTHANQPIY</sequence>
<organism evidence="1 2">
    <name type="scientific">Pisolithus tinctorius Marx 270</name>
    <dbReference type="NCBI Taxonomy" id="870435"/>
    <lineage>
        <taxon>Eukaryota</taxon>
        <taxon>Fungi</taxon>
        <taxon>Dikarya</taxon>
        <taxon>Basidiomycota</taxon>
        <taxon>Agaricomycotina</taxon>
        <taxon>Agaricomycetes</taxon>
        <taxon>Agaricomycetidae</taxon>
        <taxon>Boletales</taxon>
        <taxon>Sclerodermatineae</taxon>
        <taxon>Pisolithaceae</taxon>
        <taxon>Pisolithus</taxon>
    </lineage>
</organism>